<keyword evidence="3" id="KW-0809">Transit peptide</keyword>
<evidence type="ECO:0000313" key="8">
    <source>
        <dbReference type="Proteomes" id="UP001519460"/>
    </source>
</evidence>
<keyword evidence="5" id="KW-0496">Mitochondrion</keyword>
<evidence type="ECO:0000256" key="1">
    <source>
        <dbReference type="ARBA" id="ARBA00004173"/>
    </source>
</evidence>
<protein>
    <recommendedName>
        <fullName evidence="9">Mitochondrial ribosomal protein S24</fullName>
    </recommendedName>
</protein>
<proteinExistence type="inferred from homology"/>
<dbReference type="PANTHER" id="PTHR21244:SF1">
    <property type="entry name" value="SMALL RIBOSOMAL SUBUNIT PROTEIN US3M"/>
    <property type="match status" value="1"/>
</dbReference>
<dbReference type="InterPro" id="IPR026146">
    <property type="entry name" value="Ribosomal_uS3m"/>
</dbReference>
<evidence type="ECO:0000256" key="5">
    <source>
        <dbReference type="ARBA" id="ARBA00023128"/>
    </source>
</evidence>
<gene>
    <name evidence="7" type="ORF">BaRGS_00000989</name>
</gene>
<evidence type="ECO:0000256" key="2">
    <source>
        <dbReference type="ARBA" id="ARBA00010761"/>
    </source>
</evidence>
<organism evidence="7 8">
    <name type="scientific">Batillaria attramentaria</name>
    <dbReference type="NCBI Taxonomy" id="370345"/>
    <lineage>
        <taxon>Eukaryota</taxon>
        <taxon>Metazoa</taxon>
        <taxon>Spiralia</taxon>
        <taxon>Lophotrochozoa</taxon>
        <taxon>Mollusca</taxon>
        <taxon>Gastropoda</taxon>
        <taxon>Caenogastropoda</taxon>
        <taxon>Sorbeoconcha</taxon>
        <taxon>Cerithioidea</taxon>
        <taxon>Batillariidae</taxon>
        <taxon>Batillaria</taxon>
    </lineage>
</organism>
<dbReference type="AlphaFoldDB" id="A0ABD0M845"/>
<reference evidence="7 8" key="1">
    <citation type="journal article" date="2023" name="Sci. Data">
        <title>Genome assembly of the Korean intertidal mud-creeper Batillaria attramentaria.</title>
        <authorList>
            <person name="Patra A.K."/>
            <person name="Ho P.T."/>
            <person name="Jun S."/>
            <person name="Lee S.J."/>
            <person name="Kim Y."/>
            <person name="Won Y.J."/>
        </authorList>
    </citation>
    <scope>NUCLEOTIDE SEQUENCE [LARGE SCALE GENOMIC DNA]</scope>
    <source>
        <strain evidence="7">Wonlab-2016</strain>
    </source>
</reference>
<dbReference type="EMBL" id="JACVVK020000003">
    <property type="protein sequence ID" value="KAK7508024.1"/>
    <property type="molecule type" value="Genomic_DNA"/>
</dbReference>
<accession>A0ABD0M845</accession>
<dbReference type="Proteomes" id="UP001519460">
    <property type="component" value="Unassembled WGS sequence"/>
</dbReference>
<keyword evidence="8" id="KW-1185">Reference proteome</keyword>
<dbReference type="GO" id="GO:0005840">
    <property type="term" value="C:ribosome"/>
    <property type="evidence" value="ECO:0007669"/>
    <property type="project" value="UniProtKB-KW"/>
</dbReference>
<evidence type="ECO:0000256" key="4">
    <source>
        <dbReference type="ARBA" id="ARBA00022980"/>
    </source>
</evidence>
<evidence type="ECO:0000256" key="6">
    <source>
        <dbReference type="ARBA" id="ARBA00023274"/>
    </source>
</evidence>
<evidence type="ECO:0000313" key="7">
    <source>
        <dbReference type="EMBL" id="KAK7508024.1"/>
    </source>
</evidence>
<comment type="subcellular location">
    <subcellularLocation>
        <location evidence="1">Mitochondrion</location>
    </subcellularLocation>
</comment>
<keyword evidence="4" id="KW-0689">Ribosomal protein</keyword>
<sequence length="173" mass="19579">MAAMACQQLSVRLTQAPPVALLAFRGLRTTPCALKNVRAGVPKATVNRNKPLTYEQAQAPYRIGVTKGWNSWNTSNLYEEGFDGRAAELTFDDLVIRKFMKGTWPGLLASEVIVKRRHNLIVVAALVFRQMPARKLYFLVGYSEEMLSYLMKCPVKLEIQTVEDRNDVVFKKI</sequence>
<evidence type="ECO:0000256" key="3">
    <source>
        <dbReference type="ARBA" id="ARBA00022946"/>
    </source>
</evidence>
<comment type="caution">
    <text evidence="7">The sequence shown here is derived from an EMBL/GenBank/DDBJ whole genome shotgun (WGS) entry which is preliminary data.</text>
</comment>
<evidence type="ECO:0008006" key="9">
    <source>
        <dbReference type="Google" id="ProtNLM"/>
    </source>
</evidence>
<dbReference type="PANTHER" id="PTHR21244">
    <property type="entry name" value="MITOCHONDRIAL 28S RIBOSOMAL PROTEIN S24"/>
    <property type="match status" value="1"/>
</dbReference>
<dbReference type="GO" id="GO:1990904">
    <property type="term" value="C:ribonucleoprotein complex"/>
    <property type="evidence" value="ECO:0007669"/>
    <property type="project" value="UniProtKB-KW"/>
</dbReference>
<dbReference type="GO" id="GO:0005739">
    <property type="term" value="C:mitochondrion"/>
    <property type="evidence" value="ECO:0007669"/>
    <property type="project" value="UniProtKB-SubCell"/>
</dbReference>
<dbReference type="Pfam" id="PF14955">
    <property type="entry name" value="MRP-S24"/>
    <property type="match status" value="1"/>
</dbReference>
<keyword evidence="6" id="KW-0687">Ribonucleoprotein</keyword>
<comment type="similarity">
    <text evidence="2">Belongs to the universal ribosomal protein uS3 family.</text>
</comment>
<name>A0ABD0M845_9CAEN</name>